<dbReference type="EMBL" id="UYSL01022833">
    <property type="protein sequence ID" value="VDL81219.1"/>
    <property type="molecule type" value="Genomic_DNA"/>
</dbReference>
<organism evidence="4">
    <name type="scientific">Nippostrongylus brasiliensis</name>
    <name type="common">Rat hookworm</name>
    <dbReference type="NCBI Taxonomy" id="27835"/>
    <lineage>
        <taxon>Eukaryota</taxon>
        <taxon>Metazoa</taxon>
        <taxon>Ecdysozoa</taxon>
        <taxon>Nematoda</taxon>
        <taxon>Chromadorea</taxon>
        <taxon>Rhabditida</taxon>
        <taxon>Rhabditina</taxon>
        <taxon>Rhabditomorpha</taxon>
        <taxon>Strongyloidea</taxon>
        <taxon>Heligmosomidae</taxon>
        <taxon>Nippostrongylus</taxon>
    </lineage>
</organism>
<dbReference type="AlphaFoldDB" id="A0A158R358"/>
<reference evidence="2 3" key="2">
    <citation type="submission" date="2018-11" db="EMBL/GenBank/DDBJ databases">
        <authorList>
            <consortium name="Pathogen Informatics"/>
        </authorList>
    </citation>
    <scope>NUCLEOTIDE SEQUENCE [LARGE SCALE GENOMIC DNA]</scope>
</reference>
<feature type="compositionally biased region" description="Low complexity" evidence="1">
    <location>
        <begin position="212"/>
        <end position="234"/>
    </location>
</feature>
<name>A0A158R358_NIPBR</name>
<accession>A0A158R358</accession>
<feature type="compositionally biased region" description="Basic and acidic residues" evidence="1">
    <location>
        <begin position="158"/>
        <end position="175"/>
    </location>
</feature>
<gene>
    <name evidence="2" type="ORF">NBR_LOCUS17562</name>
</gene>
<evidence type="ECO:0000313" key="4">
    <source>
        <dbReference type="WBParaSite" id="NBR_0001756101-mRNA-1"/>
    </source>
</evidence>
<feature type="compositionally biased region" description="Low complexity" evidence="1">
    <location>
        <begin position="248"/>
        <end position="260"/>
    </location>
</feature>
<evidence type="ECO:0000313" key="2">
    <source>
        <dbReference type="EMBL" id="VDL81219.1"/>
    </source>
</evidence>
<reference evidence="4" key="1">
    <citation type="submission" date="2016-04" db="UniProtKB">
        <authorList>
            <consortium name="WormBaseParasite"/>
        </authorList>
    </citation>
    <scope>IDENTIFICATION</scope>
</reference>
<feature type="compositionally biased region" description="Polar residues" evidence="1">
    <location>
        <begin position="178"/>
        <end position="211"/>
    </location>
</feature>
<feature type="region of interest" description="Disordered" evidence="1">
    <location>
        <begin position="32"/>
        <end position="69"/>
    </location>
</feature>
<evidence type="ECO:0000313" key="3">
    <source>
        <dbReference type="Proteomes" id="UP000271162"/>
    </source>
</evidence>
<feature type="compositionally biased region" description="Acidic residues" evidence="1">
    <location>
        <begin position="56"/>
        <end position="67"/>
    </location>
</feature>
<evidence type="ECO:0000256" key="1">
    <source>
        <dbReference type="SAM" id="MobiDB-lite"/>
    </source>
</evidence>
<dbReference type="Proteomes" id="UP000271162">
    <property type="component" value="Unassembled WGS sequence"/>
</dbReference>
<feature type="compositionally biased region" description="Basic and acidic residues" evidence="1">
    <location>
        <begin position="85"/>
        <end position="118"/>
    </location>
</feature>
<feature type="compositionally biased region" description="Basic and acidic residues" evidence="1">
    <location>
        <begin position="126"/>
        <end position="136"/>
    </location>
</feature>
<protein>
    <submittedName>
        <fullName evidence="4">PDZ domain-containing protein</fullName>
    </submittedName>
</protein>
<dbReference type="WBParaSite" id="NBR_0001756101-mRNA-1">
    <property type="protein sequence ID" value="NBR_0001756101-mRNA-1"/>
    <property type="gene ID" value="NBR_0001756101"/>
</dbReference>
<sequence>MFFVVGAMSFDEEELRALSQNIGAATANFAMEASERSKRTLSPKRRKPDATVVTEENGEEEGGQDEEEKLKRVALIKQRQALFDNLERSEEISKDEIKEGEKMMKELQARVDKKRAEKSSPQQTGKTEKKAQKTDSRTAVAKKTGTPKPPPRRKRSSSLRDLRPKRSISQREHVPPKRQSSLTDLTSKSKEATTSNAESSCEMPSTTPEPVTSQTSQKTSSSGSEKSTSSSMKSPVETVTSSHEISARRASSVPARSPVRPKQPPKCHYKVVYVRISLVGKTIDASITENLVLIFIPLGSPLFYHFVVGDQILDIDGLVPKNLAEFLELVDSATGEITLAVVRAWNVRPPTPKRMSHVWTVKKRSYLIVELPLLENMRAGFEFICHNNRLYFSKLDPQTMGAFAFLTVDRIVDVDSIQRETVSVRSSSKDPHHCIISVIRVVWQ</sequence>
<proteinExistence type="predicted"/>
<keyword evidence="3" id="KW-1185">Reference proteome</keyword>
<feature type="region of interest" description="Disordered" evidence="1">
    <location>
        <begin position="84"/>
        <end position="264"/>
    </location>
</feature>